<proteinExistence type="predicted"/>
<dbReference type="InterPro" id="IPR003661">
    <property type="entry name" value="HisK_dim/P_dom"/>
</dbReference>
<keyword evidence="5" id="KW-0808">Transferase</keyword>
<dbReference type="SUPFAM" id="SSF47384">
    <property type="entry name" value="Homodimeric domain of signal transducing histidine kinase"/>
    <property type="match status" value="1"/>
</dbReference>
<dbReference type="InterPro" id="IPR025908">
    <property type="entry name" value="Sensor_TM1"/>
</dbReference>
<dbReference type="PRINTS" id="PR00344">
    <property type="entry name" value="BCTRLSENSOR"/>
</dbReference>
<dbReference type="SUPFAM" id="SSF55874">
    <property type="entry name" value="ATPase domain of HSP90 chaperone/DNA topoisomerase II/histidine kinase"/>
    <property type="match status" value="1"/>
</dbReference>
<keyword evidence="7" id="KW-0418">Kinase</keyword>
<dbReference type="Pfam" id="PF00672">
    <property type="entry name" value="HAMP"/>
    <property type="match status" value="1"/>
</dbReference>
<dbReference type="Gene3D" id="6.10.340.10">
    <property type="match status" value="1"/>
</dbReference>
<evidence type="ECO:0000256" key="4">
    <source>
        <dbReference type="ARBA" id="ARBA00022553"/>
    </source>
</evidence>
<evidence type="ECO:0000313" key="14">
    <source>
        <dbReference type="EMBL" id="RJF89080.1"/>
    </source>
</evidence>
<dbReference type="Proteomes" id="UP000284605">
    <property type="component" value="Unassembled WGS sequence"/>
</dbReference>
<evidence type="ECO:0000256" key="6">
    <source>
        <dbReference type="ARBA" id="ARBA00022692"/>
    </source>
</evidence>
<dbReference type="CDD" id="cd06225">
    <property type="entry name" value="HAMP"/>
    <property type="match status" value="1"/>
</dbReference>
<evidence type="ECO:0000313" key="15">
    <source>
        <dbReference type="Proteomes" id="UP000284605"/>
    </source>
</evidence>
<evidence type="ECO:0000259" key="12">
    <source>
        <dbReference type="PROSITE" id="PS50109"/>
    </source>
</evidence>
<keyword evidence="15" id="KW-1185">Reference proteome</keyword>
<reference evidence="14 15" key="1">
    <citation type="submission" date="2018-09" db="EMBL/GenBank/DDBJ databases">
        <authorList>
            <person name="Zhu H."/>
        </authorList>
    </citation>
    <scope>NUCLEOTIDE SEQUENCE [LARGE SCALE GENOMIC DNA]</scope>
    <source>
        <strain evidence="14 15">K1W22B-8</strain>
    </source>
</reference>
<keyword evidence="10 11" id="KW-0472">Membrane</keyword>
<dbReference type="InterPro" id="IPR036890">
    <property type="entry name" value="HATPase_C_sf"/>
</dbReference>
<dbReference type="PANTHER" id="PTHR45436:SF5">
    <property type="entry name" value="SENSOR HISTIDINE KINASE TRCS"/>
    <property type="match status" value="1"/>
</dbReference>
<dbReference type="GO" id="GO:0016020">
    <property type="term" value="C:membrane"/>
    <property type="evidence" value="ECO:0007669"/>
    <property type="project" value="UniProtKB-SubCell"/>
</dbReference>
<evidence type="ECO:0000256" key="2">
    <source>
        <dbReference type="ARBA" id="ARBA00004370"/>
    </source>
</evidence>
<dbReference type="PROSITE" id="PS50109">
    <property type="entry name" value="HIS_KIN"/>
    <property type="match status" value="1"/>
</dbReference>
<evidence type="ECO:0000256" key="3">
    <source>
        <dbReference type="ARBA" id="ARBA00012438"/>
    </source>
</evidence>
<evidence type="ECO:0000256" key="9">
    <source>
        <dbReference type="ARBA" id="ARBA00023012"/>
    </source>
</evidence>
<dbReference type="InterPro" id="IPR004358">
    <property type="entry name" value="Sig_transdc_His_kin-like_C"/>
</dbReference>
<dbReference type="SMART" id="SM00387">
    <property type="entry name" value="HATPase_c"/>
    <property type="match status" value="1"/>
</dbReference>
<dbReference type="Pfam" id="PF02518">
    <property type="entry name" value="HATPase_c"/>
    <property type="match status" value="1"/>
</dbReference>
<dbReference type="InterPro" id="IPR003594">
    <property type="entry name" value="HATPase_dom"/>
</dbReference>
<protein>
    <recommendedName>
        <fullName evidence="3">histidine kinase</fullName>
        <ecNumber evidence="3">2.7.13.3</ecNumber>
    </recommendedName>
</protein>
<name>A0A418WGH3_9PROT</name>
<dbReference type="Pfam" id="PF13756">
    <property type="entry name" value="Stimulus_sens_1"/>
    <property type="match status" value="1"/>
</dbReference>
<evidence type="ECO:0000256" key="5">
    <source>
        <dbReference type="ARBA" id="ARBA00022679"/>
    </source>
</evidence>
<dbReference type="EC" id="2.7.13.3" evidence="3"/>
<evidence type="ECO:0000256" key="11">
    <source>
        <dbReference type="SAM" id="Phobius"/>
    </source>
</evidence>
<keyword evidence="4" id="KW-0597">Phosphoprotein</keyword>
<dbReference type="EMBL" id="QYUK01000011">
    <property type="protein sequence ID" value="RJF89080.1"/>
    <property type="molecule type" value="Genomic_DNA"/>
</dbReference>
<feature type="transmembrane region" description="Helical" evidence="11">
    <location>
        <begin position="228"/>
        <end position="249"/>
    </location>
</feature>
<keyword evidence="9" id="KW-0902">Two-component regulatory system</keyword>
<dbReference type="InterPro" id="IPR003660">
    <property type="entry name" value="HAMP_dom"/>
</dbReference>
<dbReference type="AlphaFoldDB" id="A0A418WGH3"/>
<dbReference type="PROSITE" id="PS50885">
    <property type="entry name" value="HAMP"/>
    <property type="match status" value="1"/>
</dbReference>
<keyword evidence="6 11" id="KW-0812">Transmembrane</keyword>
<comment type="caution">
    <text evidence="14">The sequence shown here is derived from an EMBL/GenBank/DDBJ whole genome shotgun (WGS) entry which is preliminary data.</text>
</comment>
<dbReference type="InterPro" id="IPR005467">
    <property type="entry name" value="His_kinase_dom"/>
</dbReference>
<gene>
    <name evidence="14" type="ORF">D3874_20615</name>
</gene>
<dbReference type="InterPro" id="IPR036097">
    <property type="entry name" value="HisK_dim/P_sf"/>
</dbReference>
<evidence type="ECO:0000256" key="1">
    <source>
        <dbReference type="ARBA" id="ARBA00000085"/>
    </source>
</evidence>
<evidence type="ECO:0000259" key="13">
    <source>
        <dbReference type="PROSITE" id="PS50885"/>
    </source>
</evidence>
<dbReference type="Gene3D" id="3.30.565.10">
    <property type="entry name" value="Histidine kinase-like ATPase, C-terminal domain"/>
    <property type="match status" value="1"/>
</dbReference>
<keyword evidence="8 11" id="KW-1133">Transmembrane helix</keyword>
<accession>A0A418WGH3</accession>
<dbReference type="InterPro" id="IPR050428">
    <property type="entry name" value="TCS_sensor_his_kinase"/>
</dbReference>
<evidence type="ECO:0000256" key="10">
    <source>
        <dbReference type="ARBA" id="ARBA00023136"/>
    </source>
</evidence>
<comment type="catalytic activity">
    <reaction evidence="1">
        <text>ATP + protein L-histidine = ADP + protein N-phospho-L-histidine.</text>
        <dbReference type="EC" id="2.7.13.3"/>
    </reaction>
</comment>
<feature type="transmembrane region" description="Helical" evidence="11">
    <location>
        <begin position="20"/>
        <end position="42"/>
    </location>
</feature>
<dbReference type="PANTHER" id="PTHR45436">
    <property type="entry name" value="SENSOR HISTIDINE KINASE YKOH"/>
    <property type="match status" value="1"/>
</dbReference>
<dbReference type="CDD" id="cd00082">
    <property type="entry name" value="HisKA"/>
    <property type="match status" value="1"/>
</dbReference>
<dbReference type="Pfam" id="PF00512">
    <property type="entry name" value="HisKA"/>
    <property type="match status" value="1"/>
</dbReference>
<dbReference type="Pfam" id="PF13755">
    <property type="entry name" value="Sensor_TM1"/>
    <property type="match status" value="1"/>
</dbReference>
<feature type="domain" description="Histidine kinase" evidence="12">
    <location>
        <begin position="313"/>
        <end position="537"/>
    </location>
</feature>
<organism evidence="14 15">
    <name type="scientific">Oleomonas cavernae</name>
    <dbReference type="NCBI Taxonomy" id="2320859"/>
    <lineage>
        <taxon>Bacteria</taxon>
        <taxon>Pseudomonadati</taxon>
        <taxon>Pseudomonadota</taxon>
        <taxon>Alphaproteobacteria</taxon>
        <taxon>Acetobacterales</taxon>
        <taxon>Acetobacteraceae</taxon>
        <taxon>Oleomonas</taxon>
    </lineage>
</organism>
<dbReference type="SMART" id="SM00304">
    <property type="entry name" value="HAMP"/>
    <property type="match status" value="1"/>
</dbReference>
<sequence>MAPVTIPPRRRRGRGPFSSLTRRILAVNVVALGVLVGGILYLDQFRSSLVTQRTEALLTQGELMAGALGLAASSGPEAVDLDVEPARALLRRLTDPIDTRARLFSNDGRLVADTNDLRLDAQVRRIDLPPPDAGPGLVEFLYDLVEPLLPTTRRRTLYVEYPLQQARDYPEATAALAGSAGAIERVTIDGTPHISVAIPVTRFRKVLGALVLSVEARDIDQAIRAERLAILEVFGVALLITILLSFFLARTIAQPVHRLAEAAEQVKAGRGRRVKIPDFGRRQDEIGDLSVALEAMTSALYARIDAIEAFAADVAHELKNPLSSIRSATEAWARTKDPQAKQRLAEIIEIDVRRLDKLISEISDASRLDAEMARDERRPVAVDKLLSGLIDTYRDLERPGWPALVLTIAPEAEGLEVRGSPERLGRVFRNLLDNAISFSGTDGTAQVVVALKRQDDRLLVTIDDDGPGIPDEALTRIFDRFYTERPNEQVGSHSGLGLAIARQIVEAHDGTIRAENRGPADADRRGARFILDLPVDPGDEKRR</sequence>
<evidence type="ECO:0000256" key="7">
    <source>
        <dbReference type="ARBA" id="ARBA00022777"/>
    </source>
</evidence>
<dbReference type="Gene3D" id="1.10.287.130">
    <property type="match status" value="1"/>
</dbReference>
<dbReference type="SUPFAM" id="SSF158472">
    <property type="entry name" value="HAMP domain-like"/>
    <property type="match status" value="1"/>
</dbReference>
<comment type="subcellular location">
    <subcellularLocation>
        <location evidence="2">Membrane</location>
    </subcellularLocation>
</comment>
<dbReference type="InterPro" id="IPR025919">
    <property type="entry name" value="Stimulus_sens_dom"/>
</dbReference>
<evidence type="ECO:0000256" key="8">
    <source>
        <dbReference type="ARBA" id="ARBA00022989"/>
    </source>
</evidence>
<dbReference type="GO" id="GO:0000155">
    <property type="term" value="F:phosphorelay sensor kinase activity"/>
    <property type="evidence" value="ECO:0007669"/>
    <property type="project" value="InterPro"/>
</dbReference>
<feature type="domain" description="HAMP" evidence="13">
    <location>
        <begin position="250"/>
        <end position="305"/>
    </location>
</feature>
<dbReference type="SMART" id="SM00388">
    <property type="entry name" value="HisKA"/>
    <property type="match status" value="1"/>
</dbReference>